<sequence>LGYGYGCVVDGGSVSVWPLVVSVMVWKLR</sequence>
<dbReference type="Proteomes" id="UP000265520">
    <property type="component" value="Unassembled WGS sequence"/>
</dbReference>
<organism evidence="1 2">
    <name type="scientific">Trifolium medium</name>
    <dbReference type="NCBI Taxonomy" id="97028"/>
    <lineage>
        <taxon>Eukaryota</taxon>
        <taxon>Viridiplantae</taxon>
        <taxon>Streptophyta</taxon>
        <taxon>Embryophyta</taxon>
        <taxon>Tracheophyta</taxon>
        <taxon>Spermatophyta</taxon>
        <taxon>Magnoliopsida</taxon>
        <taxon>eudicotyledons</taxon>
        <taxon>Gunneridae</taxon>
        <taxon>Pentapetalae</taxon>
        <taxon>rosids</taxon>
        <taxon>fabids</taxon>
        <taxon>Fabales</taxon>
        <taxon>Fabaceae</taxon>
        <taxon>Papilionoideae</taxon>
        <taxon>50 kb inversion clade</taxon>
        <taxon>NPAAA clade</taxon>
        <taxon>Hologalegina</taxon>
        <taxon>IRL clade</taxon>
        <taxon>Trifolieae</taxon>
        <taxon>Trifolium</taxon>
    </lineage>
</organism>
<protein>
    <submittedName>
        <fullName evidence="1">Uncharacterized protein</fullName>
    </submittedName>
</protein>
<comment type="caution">
    <text evidence="1">The sequence shown here is derived from an EMBL/GenBank/DDBJ whole genome shotgun (WGS) entry which is preliminary data.</text>
</comment>
<reference evidence="1 2" key="1">
    <citation type="journal article" date="2018" name="Front. Plant Sci.">
        <title>Red Clover (Trifolium pratense) and Zigzag Clover (T. medium) - A Picture of Genomic Similarities and Differences.</title>
        <authorList>
            <person name="Dluhosova J."/>
            <person name="Istvanek J."/>
            <person name="Nedelnik J."/>
            <person name="Repkova J."/>
        </authorList>
    </citation>
    <scope>NUCLEOTIDE SEQUENCE [LARGE SCALE GENOMIC DNA]</scope>
    <source>
        <strain evidence="2">cv. 10/8</strain>
        <tissue evidence="1">Leaf</tissue>
    </source>
</reference>
<evidence type="ECO:0000313" key="2">
    <source>
        <dbReference type="Proteomes" id="UP000265520"/>
    </source>
</evidence>
<dbReference type="AlphaFoldDB" id="A0A392QY27"/>
<accession>A0A392QY27</accession>
<proteinExistence type="predicted"/>
<evidence type="ECO:0000313" key="1">
    <source>
        <dbReference type="EMBL" id="MCI28165.1"/>
    </source>
</evidence>
<feature type="non-terminal residue" evidence="1">
    <location>
        <position position="1"/>
    </location>
</feature>
<dbReference type="EMBL" id="LXQA010163900">
    <property type="protein sequence ID" value="MCI28165.1"/>
    <property type="molecule type" value="Genomic_DNA"/>
</dbReference>
<name>A0A392QY27_9FABA</name>
<keyword evidence="2" id="KW-1185">Reference proteome</keyword>